<evidence type="ECO:0000313" key="2">
    <source>
        <dbReference type="Proteomes" id="UP000278081"/>
    </source>
</evidence>
<evidence type="ECO:0000313" key="1">
    <source>
        <dbReference type="EMBL" id="RUL97745.1"/>
    </source>
</evidence>
<dbReference type="Gene3D" id="3.40.50.2300">
    <property type="match status" value="1"/>
</dbReference>
<proteinExistence type="predicted"/>
<organism evidence="1 2">
    <name type="scientific">Rhizobium chutanense</name>
    <dbReference type="NCBI Taxonomy" id="2035448"/>
    <lineage>
        <taxon>Bacteria</taxon>
        <taxon>Pseudomonadati</taxon>
        <taxon>Pseudomonadota</taxon>
        <taxon>Alphaproteobacteria</taxon>
        <taxon>Hyphomicrobiales</taxon>
        <taxon>Rhizobiaceae</taxon>
        <taxon>Rhizobium/Agrobacterium group</taxon>
        <taxon>Rhizobium</taxon>
    </lineage>
</organism>
<sequence length="145" mass="16115">MILVIEDDRFKFDQISELLIGKAEVRWCRSVHSGVQALSSPGISAIILDMALPSHDLAEGGASPASLPSGGLEIIYELSYSNKLLPVIIITQYPEIEIEGSYVKIDRAAKTVRDLYQIDVVGVVHFKQNDQTWRKLFQSMIGRLA</sequence>
<name>A0A432NDS5_9HYPH</name>
<gene>
    <name evidence="1" type="ORF">EFR84_30050</name>
</gene>
<dbReference type="OrthoDB" id="8304377at2"/>
<protein>
    <recommendedName>
        <fullName evidence="3">Response regulator</fullName>
    </recommendedName>
</protein>
<dbReference type="InterPro" id="IPR011006">
    <property type="entry name" value="CheY-like_superfamily"/>
</dbReference>
<reference evidence="1 2" key="1">
    <citation type="submission" date="2018-11" db="EMBL/GenBank/DDBJ databases">
        <title>Rhizobium chutanense sp. nov., isolated from root nodules of Phaseolus vulgaris in China.</title>
        <authorList>
            <person name="Huo Y."/>
        </authorList>
    </citation>
    <scope>NUCLEOTIDE SEQUENCE [LARGE SCALE GENOMIC DNA]</scope>
    <source>
        <strain evidence="1 2">C16</strain>
    </source>
</reference>
<accession>A0A432NDS5</accession>
<evidence type="ECO:0008006" key="3">
    <source>
        <dbReference type="Google" id="ProtNLM"/>
    </source>
</evidence>
<dbReference type="EMBL" id="RJTJ01000039">
    <property type="protein sequence ID" value="RUL97745.1"/>
    <property type="molecule type" value="Genomic_DNA"/>
</dbReference>
<comment type="caution">
    <text evidence="1">The sequence shown here is derived from an EMBL/GenBank/DDBJ whole genome shotgun (WGS) entry which is preliminary data.</text>
</comment>
<dbReference type="SUPFAM" id="SSF52172">
    <property type="entry name" value="CheY-like"/>
    <property type="match status" value="1"/>
</dbReference>
<dbReference type="AlphaFoldDB" id="A0A432NDS5"/>
<dbReference type="RefSeq" id="WP_126911807.1">
    <property type="nucleotide sequence ID" value="NZ_ML133786.1"/>
</dbReference>
<dbReference type="Proteomes" id="UP000278081">
    <property type="component" value="Unassembled WGS sequence"/>
</dbReference>